<dbReference type="Gene3D" id="3.40.30.10">
    <property type="entry name" value="Glutaredoxin"/>
    <property type="match status" value="1"/>
</dbReference>
<keyword evidence="3" id="KW-1185">Reference proteome</keyword>
<gene>
    <name evidence="2" type="ORF">NIES267_06850</name>
</gene>
<dbReference type="PANTHER" id="PTHR42673">
    <property type="entry name" value="MALEYLACETOACETATE ISOMERASE"/>
    <property type="match status" value="1"/>
</dbReference>
<dbReference type="InterPro" id="IPR040079">
    <property type="entry name" value="Glutathione_S-Trfase"/>
</dbReference>
<dbReference type="InterPro" id="IPR036249">
    <property type="entry name" value="Thioredoxin-like_sf"/>
</dbReference>
<dbReference type="SUPFAM" id="SSF47616">
    <property type="entry name" value="GST C-terminal domain-like"/>
    <property type="match status" value="1"/>
</dbReference>
<organism evidence="2 3">
    <name type="scientific">Calothrix parasitica NIES-267</name>
    <dbReference type="NCBI Taxonomy" id="1973488"/>
    <lineage>
        <taxon>Bacteria</taxon>
        <taxon>Bacillati</taxon>
        <taxon>Cyanobacteriota</taxon>
        <taxon>Cyanophyceae</taxon>
        <taxon>Nostocales</taxon>
        <taxon>Calotrichaceae</taxon>
        <taxon>Calothrix</taxon>
    </lineage>
</organism>
<name>A0A1Z4LIZ3_9CYAN</name>
<dbReference type="CDD" id="cd03194">
    <property type="entry name" value="GST_C_3"/>
    <property type="match status" value="1"/>
</dbReference>
<dbReference type="SUPFAM" id="SSF52833">
    <property type="entry name" value="Thioredoxin-like"/>
    <property type="match status" value="1"/>
</dbReference>
<dbReference type="GO" id="GO:0004364">
    <property type="term" value="F:glutathione transferase activity"/>
    <property type="evidence" value="ECO:0007669"/>
    <property type="project" value="TreeGrafter"/>
</dbReference>
<accession>A0A1Z4LIZ3</accession>
<dbReference type="AlphaFoldDB" id="A0A1Z4LIZ3"/>
<dbReference type="GO" id="GO:0006559">
    <property type="term" value="P:L-phenylalanine catabolic process"/>
    <property type="evidence" value="ECO:0007669"/>
    <property type="project" value="TreeGrafter"/>
</dbReference>
<feature type="domain" description="GST N-terminal" evidence="1">
    <location>
        <begin position="4"/>
        <end position="84"/>
    </location>
</feature>
<evidence type="ECO:0000313" key="2">
    <source>
        <dbReference type="EMBL" id="BAY81210.1"/>
    </source>
</evidence>
<dbReference type="CDD" id="cd03043">
    <property type="entry name" value="GST_N_1"/>
    <property type="match status" value="1"/>
</dbReference>
<dbReference type="InterPro" id="IPR004045">
    <property type="entry name" value="Glutathione_S-Trfase_N"/>
</dbReference>
<dbReference type="PROSITE" id="PS50404">
    <property type="entry name" value="GST_NTER"/>
    <property type="match status" value="1"/>
</dbReference>
<dbReference type="OrthoDB" id="508763at2"/>
<dbReference type="InterPro" id="IPR036282">
    <property type="entry name" value="Glutathione-S-Trfase_C_sf"/>
</dbReference>
<dbReference type="GO" id="GO:0006749">
    <property type="term" value="P:glutathione metabolic process"/>
    <property type="evidence" value="ECO:0007669"/>
    <property type="project" value="TreeGrafter"/>
</dbReference>
<proteinExistence type="predicted"/>
<dbReference type="GO" id="GO:0016034">
    <property type="term" value="F:maleylacetoacetate isomerase activity"/>
    <property type="evidence" value="ECO:0007669"/>
    <property type="project" value="TreeGrafter"/>
</dbReference>
<sequence>MTELTLVIGNKNYSSWSMRPWLAMKQNGLQFDEIRIPMDTSEFYERIPHYSPSNKVPVLLHGSQKIWESLAILEYLAEEFPDLNWYPKDKVAKAVARSISAEMHGGFNKLRENMPMNCGARYPGKGMALGVKKDIERITNIWQECRQKFGHEGDMLFGEFTIADAMYAPVVMRFITYGVEVNKVCQDYMKAVLELPAMQEWVKAGEQEEEVLSEYEF</sequence>
<dbReference type="Gene3D" id="1.20.1050.10">
    <property type="match status" value="1"/>
</dbReference>
<dbReference type="SFLD" id="SFLDS00019">
    <property type="entry name" value="Glutathione_Transferase_(cytos"/>
    <property type="match status" value="1"/>
</dbReference>
<dbReference type="Proteomes" id="UP000218418">
    <property type="component" value="Chromosome"/>
</dbReference>
<protein>
    <submittedName>
        <fullName evidence="2">Glutathione S-transferase domain protein</fullName>
    </submittedName>
</protein>
<dbReference type="Pfam" id="PF13409">
    <property type="entry name" value="GST_N_2"/>
    <property type="match status" value="1"/>
</dbReference>
<reference evidence="2 3" key="1">
    <citation type="submission" date="2017-06" db="EMBL/GenBank/DDBJ databases">
        <title>Genome sequencing of cyanobaciteial culture collection at National Institute for Environmental Studies (NIES).</title>
        <authorList>
            <person name="Hirose Y."/>
            <person name="Shimura Y."/>
            <person name="Fujisawa T."/>
            <person name="Nakamura Y."/>
            <person name="Kawachi M."/>
        </authorList>
    </citation>
    <scope>NUCLEOTIDE SEQUENCE [LARGE SCALE GENOMIC DNA]</scope>
    <source>
        <strain evidence="2 3">NIES-267</strain>
    </source>
</reference>
<dbReference type="PANTHER" id="PTHR42673:SF4">
    <property type="entry name" value="MALEYLACETOACETATE ISOMERASE"/>
    <property type="match status" value="1"/>
</dbReference>
<evidence type="ECO:0000259" key="1">
    <source>
        <dbReference type="PROSITE" id="PS50404"/>
    </source>
</evidence>
<dbReference type="EMBL" id="AP018227">
    <property type="protein sequence ID" value="BAY81210.1"/>
    <property type="molecule type" value="Genomic_DNA"/>
</dbReference>
<keyword evidence="2" id="KW-0808">Transferase</keyword>
<dbReference type="Pfam" id="PF13410">
    <property type="entry name" value="GST_C_2"/>
    <property type="match status" value="1"/>
</dbReference>
<evidence type="ECO:0000313" key="3">
    <source>
        <dbReference type="Proteomes" id="UP000218418"/>
    </source>
</evidence>
<dbReference type="FunFam" id="3.40.30.10:FF:000206">
    <property type="entry name" value="Probable glutathione S-transferase"/>
    <property type="match status" value="1"/>
</dbReference>